<keyword evidence="5" id="KW-1185">Reference proteome</keyword>
<comment type="caution">
    <text evidence="4">The sequence shown here is derived from an EMBL/GenBank/DDBJ whole genome shotgun (WGS) entry which is preliminary data.</text>
</comment>
<feature type="domain" description="Glycosyltransferase 2-like" evidence="3">
    <location>
        <begin position="163"/>
        <end position="276"/>
    </location>
</feature>
<feature type="transmembrane region" description="Helical" evidence="2">
    <location>
        <begin position="354"/>
        <end position="376"/>
    </location>
</feature>
<keyword evidence="2" id="KW-1133">Transmembrane helix</keyword>
<dbReference type="PANTHER" id="PTHR48090">
    <property type="entry name" value="UNDECAPRENYL-PHOSPHATE 4-DEOXY-4-FORMAMIDO-L-ARABINOSE TRANSFERASE-RELATED"/>
    <property type="match status" value="1"/>
</dbReference>
<dbReference type="Pfam" id="PF00535">
    <property type="entry name" value="Glycos_transf_2"/>
    <property type="match status" value="2"/>
</dbReference>
<keyword evidence="2" id="KW-0812">Transmembrane</keyword>
<dbReference type="SUPFAM" id="SSF53448">
    <property type="entry name" value="Nucleotide-diphospho-sugar transferases"/>
    <property type="match status" value="1"/>
</dbReference>
<dbReference type="GeneID" id="73904097"/>
<sequence>MYRDHRVAVVVPAYNEAAFVGEVLETIPAYVDRVYAVDDRSTDGTWAELRRRAGTEPIEERAGRRDRVSSTEEVRSEPATPDRARPDGGGRSIDVGGADSPGSGPTGSNPSSRSGSIDLEGILNEMDDERSPTATDDVLGSTSGNGAGDRPTSGDGDGDGPTVVPVRHAENRGVGAAITTGYRLALADGIDVTAVMAGDGQMDPAQLSRLLDPIVEGRAAYAKGNRLRGREQFDSMSWFRFGGNVLLSLLTKVASGYWGMLDPQNGYTAISREALAAIDLDSLYTEYGFANDLLVELNTNGFSIADVAMPAVYGDERSHIAYRTFVPRLSWLLWRRFLHRLGVTYILRDFHPLVGLYALGVGGLAVGLGSIVGYILGSRSATSDSPATADGDPTSRRTADRSEADSLRRSVRWWAAGTWAFVAAIALCLAMAFDHDSNDGSVVVDE</sequence>
<dbReference type="PANTHER" id="PTHR48090:SF7">
    <property type="entry name" value="RFBJ PROTEIN"/>
    <property type="match status" value="1"/>
</dbReference>
<feature type="region of interest" description="Disordered" evidence="1">
    <location>
        <begin position="380"/>
        <end position="401"/>
    </location>
</feature>
<protein>
    <submittedName>
        <fullName evidence="4">Glycosyltransferase family 2 protein</fullName>
    </submittedName>
</protein>
<dbReference type="InterPro" id="IPR001173">
    <property type="entry name" value="Glyco_trans_2-like"/>
</dbReference>
<dbReference type="Proteomes" id="UP001595846">
    <property type="component" value="Unassembled WGS sequence"/>
</dbReference>
<feature type="compositionally biased region" description="Low complexity" evidence="1">
    <location>
        <begin position="148"/>
        <end position="165"/>
    </location>
</feature>
<dbReference type="InterPro" id="IPR029044">
    <property type="entry name" value="Nucleotide-diphossugar_trans"/>
</dbReference>
<dbReference type="Gene3D" id="3.90.550.10">
    <property type="entry name" value="Spore Coat Polysaccharide Biosynthesis Protein SpsA, Chain A"/>
    <property type="match status" value="1"/>
</dbReference>
<feature type="compositionally biased region" description="Basic and acidic residues" evidence="1">
    <location>
        <begin position="57"/>
        <end position="88"/>
    </location>
</feature>
<feature type="compositionally biased region" description="Low complexity" evidence="1">
    <location>
        <begin position="100"/>
        <end position="116"/>
    </location>
</feature>
<organism evidence="4 5">
    <name type="scientific">Halovivax cerinus</name>
    <dbReference type="NCBI Taxonomy" id="1487865"/>
    <lineage>
        <taxon>Archaea</taxon>
        <taxon>Methanobacteriati</taxon>
        <taxon>Methanobacteriota</taxon>
        <taxon>Stenosarchaea group</taxon>
        <taxon>Halobacteria</taxon>
        <taxon>Halobacteriales</taxon>
        <taxon>Natrialbaceae</taxon>
        <taxon>Halovivax</taxon>
    </lineage>
</organism>
<keyword evidence="2" id="KW-0472">Membrane</keyword>
<dbReference type="InterPro" id="IPR050256">
    <property type="entry name" value="Glycosyltransferase_2"/>
</dbReference>
<dbReference type="RefSeq" id="WP_256531364.1">
    <property type="nucleotide sequence ID" value="NZ_CP101824.1"/>
</dbReference>
<reference evidence="4 5" key="1">
    <citation type="journal article" date="2019" name="Int. J. Syst. Evol. Microbiol.">
        <title>The Global Catalogue of Microorganisms (GCM) 10K type strain sequencing project: providing services to taxonomists for standard genome sequencing and annotation.</title>
        <authorList>
            <consortium name="The Broad Institute Genomics Platform"/>
            <consortium name="The Broad Institute Genome Sequencing Center for Infectious Disease"/>
            <person name="Wu L."/>
            <person name="Ma J."/>
        </authorList>
    </citation>
    <scope>NUCLEOTIDE SEQUENCE [LARGE SCALE GENOMIC DNA]</scope>
    <source>
        <strain evidence="4 5">IBRC-M 10256</strain>
    </source>
</reference>
<proteinExistence type="predicted"/>
<evidence type="ECO:0000259" key="3">
    <source>
        <dbReference type="Pfam" id="PF00535"/>
    </source>
</evidence>
<accession>A0ABD5NN47</accession>
<gene>
    <name evidence="4" type="ORF">ACFOUR_07885</name>
</gene>
<dbReference type="CDD" id="cd04179">
    <property type="entry name" value="DPM_DPG-synthase_like"/>
    <property type="match status" value="1"/>
</dbReference>
<dbReference type="AlphaFoldDB" id="A0ABD5NN47"/>
<dbReference type="EMBL" id="JBHSAQ010000003">
    <property type="protein sequence ID" value="MFC3958287.1"/>
    <property type="molecule type" value="Genomic_DNA"/>
</dbReference>
<evidence type="ECO:0000313" key="4">
    <source>
        <dbReference type="EMBL" id="MFC3958287.1"/>
    </source>
</evidence>
<name>A0ABD5NN47_9EURY</name>
<evidence type="ECO:0000256" key="1">
    <source>
        <dbReference type="SAM" id="MobiDB-lite"/>
    </source>
</evidence>
<evidence type="ECO:0000256" key="2">
    <source>
        <dbReference type="SAM" id="Phobius"/>
    </source>
</evidence>
<feature type="transmembrane region" description="Helical" evidence="2">
    <location>
        <begin position="411"/>
        <end position="433"/>
    </location>
</feature>
<evidence type="ECO:0000313" key="5">
    <source>
        <dbReference type="Proteomes" id="UP001595846"/>
    </source>
</evidence>
<feature type="region of interest" description="Disordered" evidence="1">
    <location>
        <begin position="57"/>
        <end position="165"/>
    </location>
</feature>
<feature type="domain" description="Glycosyltransferase 2-like" evidence="3">
    <location>
        <begin position="9"/>
        <end position="52"/>
    </location>
</feature>